<dbReference type="InterPro" id="IPR013766">
    <property type="entry name" value="Thioredoxin_domain"/>
</dbReference>
<keyword evidence="2 6" id="KW-0812">Transmembrane</keyword>
<sequence length="431" mass="49024">MLTSSNLKLHRKLKACYALAILCILLSVLLSVRASGVGHPAKVLELSDRFLEVRKQGIWLVKFYAPWCGHCKRLEPIYNHVAQALHDTAVRVAKVDCTRFPSVASEFSVRGFPTIIFMQGDKLEIYRGERVTDDIVNFAKKMSEPHIIHSTDDPLTLHGHLFAYEGPIVEPLWSEFETIAKENQHSDTRFYFIEKEEHQDIVSPKVLKKNSNGVILELSEGDELRNFVSANRFDHFVRLTRSNFDQLFLTKKLVAVGVIEEDKVGRSPNHHLEFRDFMGTVAADTDMRTFQVCWTSAVDLLGKFLTMQLQTPALLVINSTNHEHFLLNGNDVSWSPDTIFSHLDLVSKGGVRAYGGNSIIIRLYRKYYELTSNLVDMWAGNPILTTVLFGLPLGFLSLILYSYFCPDLIDDVSEETQDNEGEDLDNHEKCE</sequence>
<dbReference type="PROSITE" id="PS00194">
    <property type="entry name" value="THIOREDOXIN_1"/>
    <property type="match status" value="1"/>
</dbReference>
<dbReference type="PANTHER" id="PTHR46426">
    <property type="entry name" value="PROTEIN DISULFIDE-ISOMERASE TMX3"/>
    <property type="match status" value="1"/>
</dbReference>
<evidence type="ECO:0000313" key="9">
    <source>
        <dbReference type="Proteomes" id="UP000708208"/>
    </source>
</evidence>
<proteinExistence type="predicted"/>
<keyword evidence="9" id="KW-1185">Reference proteome</keyword>
<protein>
    <recommendedName>
        <fullName evidence="7">Thioredoxin domain-containing protein</fullName>
    </recommendedName>
</protein>
<evidence type="ECO:0000256" key="3">
    <source>
        <dbReference type="ARBA" id="ARBA00022989"/>
    </source>
</evidence>
<keyword evidence="4 6" id="KW-0472">Membrane</keyword>
<comment type="caution">
    <text evidence="8">The sequence shown here is derived from an EMBL/GenBank/DDBJ whole genome shotgun (WGS) entry which is preliminary data.</text>
</comment>
<evidence type="ECO:0000256" key="6">
    <source>
        <dbReference type="SAM" id="Phobius"/>
    </source>
</evidence>
<evidence type="ECO:0000259" key="7">
    <source>
        <dbReference type="PROSITE" id="PS51352"/>
    </source>
</evidence>
<evidence type="ECO:0000256" key="2">
    <source>
        <dbReference type="ARBA" id="ARBA00022692"/>
    </source>
</evidence>
<dbReference type="Pfam" id="PF00085">
    <property type="entry name" value="Thioredoxin"/>
    <property type="match status" value="1"/>
</dbReference>
<evidence type="ECO:0000256" key="5">
    <source>
        <dbReference type="ARBA" id="ARBA00045246"/>
    </source>
</evidence>
<dbReference type="InterPro" id="IPR017937">
    <property type="entry name" value="Thioredoxin_CS"/>
</dbReference>
<reference evidence="8" key="1">
    <citation type="submission" date="2021-06" db="EMBL/GenBank/DDBJ databases">
        <authorList>
            <person name="Hodson N. C."/>
            <person name="Mongue J. A."/>
            <person name="Jaron S. K."/>
        </authorList>
    </citation>
    <scope>NUCLEOTIDE SEQUENCE</scope>
</reference>
<feature type="domain" description="Thioredoxin" evidence="7">
    <location>
        <begin position="35"/>
        <end position="144"/>
    </location>
</feature>
<evidence type="ECO:0000256" key="1">
    <source>
        <dbReference type="ARBA" id="ARBA00004389"/>
    </source>
</evidence>
<dbReference type="PANTHER" id="PTHR46426:SF1">
    <property type="entry name" value="PROTEIN DISULFIDE-ISOMERASE TMX3"/>
    <property type="match status" value="1"/>
</dbReference>
<dbReference type="OrthoDB" id="74910at2759"/>
<organism evidence="8 9">
    <name type="scientific">Allacma fusca</name>
    <dbReference type="NCBI Taxonomy" id="39272"/>
    <lineage>
        <taxon>Eukaryota</taxon>
        <taxon>Metazoa</taxon>
        <taxon>Ecdysozoa</taxon>
        <taxon>Arthropoda</taxon>
        <taxon>Hexapoda</taxon>
        <taxon>Collembola</taxon>
        <taxon>Symphypleona</taxon>
        <taxon>Sminthuridae</taxon>
        <taxon>Allacma</taxon>
    </lineage>
</organism>
<dbReference type="EMBL" id="CAJVCH010250399">
    <property type="protein sequence ID" value="CAG7733529.1"/>
    <property type="molecule type" value="Genomic_DNA"/>
</dbReference>
<feature type="transmembrane region" description="Helical" evidence="6">
    <location>
        <begin position="383"/>
        <end position="404"/>
    </location>
</feature>
<keyword evidence="3 6" id="KW-1133">Transmembrane helix</keyword>
<gene>
    <name evidence="8" type="ORF">AFUS01_LOCUS21969</name>
</gene>
<dbReference type="GO" id="GO:0005789">
    <property type="term" value="C:endoplasmic reticulum membrane"/>
    <property type="evidence" value="ECO:0007669"/>
    <property type="project" value="UniProtKB-SubCell"/>
</dbReference>
<comment type="subcellular location">
    <subcellularLocation>
        <location evidence="1">Endoplasmic reticulum membrane</location>
        <topology evidence="1">Single-pass membrane protein</topology>
    </subcellularLocation>
</comment>
<accession>A0A8J2K890</accession>
<name>A0A8J2K890_9HEXA</name>
<dbReference type="PROSITE" id="PS51352">
    <property type="entry name" value="THIOREDOXIN_2"/>
    <property type="match status" value="1"/>
</dbReference>
<dbReference type="Proteomes" id="UP000708208">
    <property type="component" value="Unassembled WGS sequence"/>
</dbReference>
<evidence type="ECO:0000256" key="4">
    <source>
        <dbReference type="ARBA" id="ARBA00023136"/>
    </source>
</evidence>
<dbReference type="InterPro" id="IPR052250">
    <property type="entry name" value="PDI_TMX3"/>
</dbReference>
<evidence type="ECO:0000313" key="8">
    <source>
        <dbReference type="EMBL" id="CAG7733529.1"/>
    </source>
</evidence>
<comment type="function">
    <text evidence="5">Probable disulfide isomerase, which participates in the folding of proteins containing disulfide bonds. May act as a dithiol oxidase. Acts as a regulator of endoplasmic reticulum-mitochondria contact sites via its ability to regulate redox signals.</text>
</comment>
<dbReference type="AlphaFoldDB" id="A0A8J2K890"/>